<evidence type="ECO:0000313" key="13">
    <source>
        <dbReference type="Proteomes" id="UP001549691"/>
    </source>
</evidence>
<keyword evidence="7 11" id="KW-0274">FAD</keyword>
<dbReference type="GO" id="GO:0016740">
    <property type="term" value="F:transferase activity"/>
    <property type="evidence" value="ECO:0007669"/>
    <property type="project" value="UniProtKB-KW"/>
</dbReference>
<organism evidence="12 13">
    <name type="scientific">Uliginosibacterium flavum</name>
    <dbReference type="NCBI Taxonomy" id="1396831"/>
    <lineage>
        <taxon>Bacteria</taxon>
        <taxon>Pseudomonadati</taxon>
        <taxon>Pseudomonadota</taxon>
        <taxon>Betaproteobacteria</taxon>
        <taxon>Rhodocyclales</taxon>
        <taxon>Zoogloeaceae</taxon>
        <taxon>Uliginosibacterium</taxon>
    </lineage>
</organism>
<dbReference type="RefSeq" id="WP_354599362.1">
    <property type="nucleotide sequence ID" value="NZ_JBEWZI010000002.1"/>
</dbReference>
<dbReference type="Proteomes" id="UP001549691">
    <property type="component" value="Unassembled WGS sequence"/>
</dbReference>
<evidence type="ECO:0000256" key="3">
    <source>
        <dbReference type="ARBA" id="ARBA00016337"/>
    </source>
</evidence>
<dbReference type="EC" id="2.7.1.180" evidence="2 11"/>
<sequence>MMNSSVSRVLVPTRIDHASGLPEGDVYKLSGTCMGTIWSVHVVISERTVPGQLQTDIAAILECIEAQMSHFRESSVLRRFARLEAGDWMALPEEFAFVMHAALDVARLSQGAFDPALAPAIDAWGFGAALRFGDAGFTPPATGIPHPALTWQALEVKEGRLQQPGGISLNLAAIAKGFAVDSVSGYLTHLGLVHHLVEVGGELRGAGMKPDAQPWWVALESPAVDCPLPPTRIALHGLAVATSGDYRRRYLLDGRPMQHTIDPRTGAPVAHALSSVTVVHEECMYADAWATAIMVLGAQAGLQLAEAQGLRALLQWRGGDGKWREASSTEFKALQP</sequence>
<comment type="cofactor">
    <cofactor evidence="1">
        <name>Mg(2+)</name>
        <dbReference type="ChEBI" id="CHEBI:18420"/>
    </cofactor>
</comment>
<comment type="caution">
    <text evidence="12">The sequence shown here is derived from an EMBL/GenBank/DDBJ whole genome shotgun (WGS) entry which is preliminary data.</text>
</comment>
<dbReference type="PANTHER" id="PTHR30040:SF2">
    <property type="entry name" value="FAD:PROTEIN FMN TRANSFERASE"/>
    <property type="match status" value="1"/>
</dbReference>
<reference evidence="12 13" key="1">
    <citation type="submission" date="2024-07" db="EMBL/GenBank/DDBJ databases">
        <title>Uliginosibacterium flavum JJ3220;KACC:17644.</title>
        <authorList>
            <person name="Kim M.K."/>
        </authorList>
    </citation>
    <scope>NUCLEOTIDE SEQUENCE [LARGE SCALE GENOMIC DNA]</scope>
    <source>
        <strain evidence="12 13">KACC:17644</strain>
    </source>
</reference>
<comment type="similarity">
    <text evidence="11">Belongs to the ApbE family.</text>
</comment>
<evidence type="ECO:0000256" key="1">
    <source>
        <dbReference type="ARBA" id="ARBA00001946"/>
    </source>
</evidence>
<evidence type="ECO:0000256" key="11">
    <source>
        <dbReference type="PIRNR" id="PIRNR006268"/>
    </source>
</evidence>
<proteinExistence type="inferred from homology"/>
<keyword evidence="4 11" id="KW-0285">Flavoprotein</keyword>
<gene>
    <name evidence="12" type="ORF">ABXR19_01765</name>
</gene>
<protein>
    <recommendedName>
        <fullName evidence="3 11">FAD:protein FMN transferase</fullName>
        <ecNumber evidence="2 11">2.7.1.180</ecNumber>
    </recommendedName>
    <alternativeName>
        <fullName evidence="9 11">Flavin transferase</fullName>
    </alternativeName>
</protein>
<dbReference type="PANTHER" id="PTHR30040">
    <property type="entry name" value="THIAMINE BIOSYNTHESIS LIPOPROTEIN APBE"/>
    <property type="match status" value="1"/>
</dbReference>
<dbReference type="SUPFAM" id="SSF143631">
    <property type="entry name" value="ApbE-like"/>
    <property type="match status" value="1"/>
</dbReference>
<evidence type="ECO:0000256" key="5">
    <source>
        <dbReference type="ARBA" id="ARBA00022679"/>
    </source>
</evidence>
<dbReference type="EMBL" id="JBEWZI010000002">
    <property type="protein sequence ID" value="MET7012897.1"/>
    <property type="molecule type" value="Genomic_DNA"/>
</dbReference>
<evidence type="ECO:0000256" key="9">
    <source>
        <dbReference type="ARBA" id="ARBA00031306"/>
    </source>
</evidence>
<dbReference type="PIRSF" id="PIRSF006268">
    <property type="entry name" value="ApbE"/>
    <property type="match status" value="1"/>
</dbReference>
<name>A0ABV2TIN4_9RHOO</name>
<evidence type="ECO:0000256" key="7">
    <source>
        <dbReference type="ARBA" id="ARBA00022827"/>
    </source>
</evidence>
<keyword evidence="6 11" id="KW-0479">Metal-binding</keyword>
<evidence type="ECO:0000256" key="2">
    <source>
        <dbReference type="ARBA" id="ARBA00011955"/>
    </source>
</evidence>
<accession>A0ABV2TIN4</accession>
<evidence type="ECO:0000256" key="4">
    <source>
        <dbReference type="ARBA" id="ARBA00022630"/>
    </source>
</evidence>
<evidence type="ECO:0000256" key="8">
    <source>
        <dbReference type="ARBA" id="ARBA00022842"/>
    </source>
</evidence>
<dbReference type="Pfam" id="PF02424">
    <property type="entry name" value="ApbE"/>
    <property type="match status" value="1"/>
</dbReference>
<dbReference type="InterPro" id="IPR024932">
    <property type="entry name" value="ApbE"/>
</dbReference>
<keyword evidence="5 11" id="KW-0808">Transferase</keyword>
<evidence type="ECO:0000313" key="12">
    <source>
        <dbReference type="EMBL" id="MET7012897.1"/>
    </source>
</evidence>
<dbReference type="Gene3D" id="3.10.520.10">
    <property type="entry name" value="ApbE-like domains"/>
    <property type="match status" value="1"/>
</dbReference>
<evidence type="ECO:0000256" key="10">
    <source>
        <dbReference type="ARBA" id="ARBA00048540"/>
    </source>
</evidence>
<evidence type="ECO:0000256" key="6">
    <source>
        <dbReference type="ARBA" id="ARBA00022723"/>
    </source>
</evidence>
<dbReference type="InterPro" id="IPR003374">
    <property type="entry name" value="ApbE-like_sf"/>
</dbReference>
<keyword evidence="8 11" id="KW-0460">Magnesium</keyword>
<comment type="catalytic activity">
    <reaction evidence="10 11">
        <text>L-threonyl-[protein] + FAD = FMN-L-threonyl-[protein] + AMP + H(+)</text>
        <dbReference type="Rhea" id="RHEA:36847"/>
        <dbReference type="Rhea" id="RHEA-COMP:11060"/>
        <dbReference type="Rhea" id="RHEA-COMP:11061"/>
        <dbReference type="ChEBI" id="CHEBI:15378"/>
        <dbReference type="ChEBI" id="CHEBI:30013"/>
        <dbReference type="ChEBI" id="CHEBI:57692"/>
        <dbReference type="ChEBI" id="CHEBI:74257"/>
        <dbReference type="ChEBI" id="CHEBI:456215"/>
        <dbReference type="EC" id="2.7.1.180"/>
    </reaction>
</comment>
<keyword evidence="13" id="KW-1185">Reference proteome</keyword>